<accession>A0AAE0EVU4</accession>
<evidence type="ECO:0000256" key="1">
    <source>
        <dbReference type="ARBA" id="ARBA00022714"/>
    </source>
</evidence>
<dbReference type="CDD" id="cd00207">
    <property type="entry name" value="fer2"/>
    <property type="match status" value="1"/>
</dbReference>
<dbReference type="Pfam" id="PF00111">
    <property type="entry name" value="Fer2"/>
    <property type="match status" value="1"/>
</dbReference>
<dbReference type="Gene3D" id="3.10.20.30">
    <property type="match status" value="1"/>
</dbReference>
<gene>
    <name evidence="4" type="ORF">CYMTET_48350</name>
</gene>
<dbReference type="Pfam" id="PF13370">
    <property type="entry name" value="Fer4_13"/>
    <property type="match status" value="1"/>
</dbReference>
<dbReference type="SUPFAM" id="SSF54292">
    <property type="entry name" value="2Fe-2S ferredoxin-like"/>
    <property type="match status" value="1"/>
</dbReference>
<dbReference type="InterPro" id="IPR001623">
    <property type="entry name" value="DnaJ_domain"/>
</dbReference>
<keyword evidence="1" id="KW-0408">Iron</keyword>
<dbReference type="PANTHER" id="PTHR45295">
    <property type="entry name" value="CHAPERONE PROTEIN DNAJ C76, CHLOROPLASTIC"/>
    <property type="match status" value="1"/>
</dbReference>
<keyword evidence="5" id="KW-1185">Reference proteome</keyword>
<dbReference type="EMBL" id="LGRX02033280">
    <property type="protein sequence ID" value="KAK3241927.1"/>
    <property type="molecule type" value="Genomic_DNA"/>
</dbReference>
<comment type="caution">
    <text evidence="4">The sequence shown here is derived from an EMBL/GenBank/DDBJ whole genome shotgun (WGS) entry which is preliminary data.</text>
</comment>
<protein>
    <recommendedName>
        <fullName evidence="3">J domain-containing protein</fullName>
    </recommendedName>
</protein>
<evidence type="ECO:0000313" key="4">
    <source>
        <dbReference type="EMBL" id="KAK3241927.1"/>
    </source>
</evidence>
<dbReference type="AlphaFoldDB" id="A0AAE0EVU4"/>
<proteinExistence type="predicted"/>
<keyword evidence="2" id="KW-0411">Iron-sulfur</keyword>
<dbReference type="CDD" id="cd06257">
    <property type="entry name" value="DnaJ"/>
    <property type="match status" value="1"/>
</dbReference>
<evidence type="ECO:0000256" key="2">
    <source>
        <dbReference type="ARBA" id="ARBA00023014"/>
    </source>
</evidence>
<dbReference type="Pfam" id="PF00226">
    <property type="entry name" value="DnaJ"/>
    <property type="match status" value="1"/>
</dbReference>
<dbReference type="SUPFAM" id="SSF46565">
    <property type="entry name" value="Chaperone J-domain"/>
    <property type="match status" value="1"/>
</dbReference>
<dbReference type="Proteomes" id="UP001190700">
    <property type="component" value="Unassembled WGS sequence"/>
</dbReference>
<reference evidence="4 5" key="1">
    <citation type="journal article" date="2015" name="Genome Biol. Evol.">
        <title>Comparative Genomics of a Bacterivorous Green Alga Reveals Evolutionary Causalities and Consequences of Phago-Mixotrophic Mode of Nutrition.</title>
        <authorList>
            <person name="Burns J.A."/>
            <person name="Paasch A."/>
            <person name="Narechania A."/>
            <person name="Kim E."/>
        </authorList>
    </citation>
    <scope>NUCLEOTIDE SEQUENCE [LARGE SCALE GENOMIC DNA]</scope>
    <source>
        <strain evidence="4 5">PLY_AMNH</strain>
    </source>
</reference>
<evidence type="ECO:0000259" key="3">
    <source>
        <dbReference type="PROSITE" id="PS50076"/>
    </source>
</evidence>
<keyword evidence="1" id="KW-0001">2Fe-2S</keyword>
<dbReference type="PROSITE" id="PS50076">
    <property type="entry name" value="DNAJ_2"/>
    <property type="match status" value="1"/>
</dbReference>
<organism evidence="4 5">
    <name type="scientific">Cymbomonas tetramitiformis</name>
    <dbReference type="NCBI Taxonomy" id="36881"/>
    <lineage>
        <taxon>Eukaryota</taxon>
        <taxon>Viridiplantae</taxon>
        <taxon>Chlorophyta</taxon>
        <taxon>Pyramimonadophyceae</taxon>
        <taxon>Pyramimonadales</taxon>
        <taxon>Pyramimonadaceae</taxon>
        <taxon>Cymbomonas</taxon>
    </lineage>
</organism>
<name>A0AAE0EVU4_9CHLO</name>
<feature type="domain" description="J" evidence="3">
    <location>
        <begin position="126"/>
        <end position="193"/>
    </location>
</feature>
<dbReference type="Gene3D" id="3.30.70.20">
    <property type="match status" value="1"/>
</dbReference>
<dbReference type="PANTHER" id="PTHR45295:SF1">
    <property type="entry name" value="CHAPERONE PROTEIN DNAJ C76, CHLOROPLASTIC"/>
    <property type="match status" value="1"/>
</dbReference>
<dbReference type="InterPro" id="IPR036010">
    <property type="entry name" value="2Fe-2S_ferredoxin-like_sf"/>
</dbReference>
<keyword evidence="1" id="KW-0479">Metal-binding</keyword>
<dbReference type="InterPro" id="IPR012675">
    <property type="entry name" value="Beta-grasp_dom_sf"/>
</dbReference>
<sequence>MGRPAVVTLQHNRVMPSGAAVGRRRCASIQGASSAHTGQLLASHRPYQFLQVGKTGRPGQRSAASNRLHCSPRQTLAAHSGEFFSGGASGVWGLRRQARLGAGTGHQGLRLGVTALFHTETNEILDYYKLFGLDMTRRNITLKEIKMMYHSLAKELHPDTCQAENAAEMCVILNEAYATLTSDAKRKAYDFELLLQKDIVEQFQGFKEEEVGSEWWSDDPDEDRAVFVDEVMCIGCHKCVDVASATFRIHGTMPKDREPNGKARVSTQWLDDEDAIQEAVECCPTECISWTTRDELPYLEHCMMLIADNPKGLPNADAIMLSRSGSGFQIVAEDPYLYAEKFRQKWEQFKRNQKKDVKSTLQVLSKVQAQRRLVAATGIAARSSKYVFANNGRANRHRVPLERAILPAQHYSTPFMQYYEEMGILLTTAACAELEGLEEEDNLCPVEGFTVTLVDASGTESILCCPSNEYILDAALDAGIDLPYSCRLGACPSCAATIVDDETDAVDQHEQQFLKGELLDMGVDLRDVLYLQLVAVFFILL</sequence>
<dbReference type="Gene3D" id="1.10.287.110">
    <property type="entry name" value="DnaJ domain"/>
    <property type="match status" value="1"/>
</dbReference>
<dbReference type="SMART" id="SM00271">
    <property type="entry name" value="DnaJ"/>
    <property type="match status" value="1"/>
</dbReference>
<dbReference type="GO" id="GO:0051537">
    <property type="term" value="F:2 iron, 2 sulfur cluster binding"/>
    <property type="evidence" value="ECO:0007669"/>
    <property type="project" value="UniProtKB-KW"/>
</dbReference>
<evidence type="ECO:0000313" key="5">
    <source>
        <dbReference type="Proteomes" id="UP001190700"/>
    </source>
</evidence>
<dbReference type="SUPFAM" id="SSF54862">
    <property type="entry name" value="4Fe-4S ferredoxins"/>
    <property type="match status" value="1"/>
</dbReference>
<dbReference type="InterPro" id="IPR036869">
    <property type="entry name" value="J_dom_sf"/>
</dbReference>
<dbReference type="InterPro" id="IPR001041">
    <property type="entry name" value="2Fe-2S_ferredoxin-type"/>
</dbReference>